<feature type="domain" description="TRAPPC10/Trs130 N-terminal" evidence="6">
    <location>
        <begin position="283"/>
        <end position="461"/>
    </location>
</feature>
<feature type="compositionally biased region" description="Polar residues" evidence="4">
    <location>
        <begin position="648"/>
        <end position="657"/>
    </location>
</feature>
<feature type="region of interest" description="Disordered" evidence="4">
    <location>
        <begin position="1356"/>
        <end position="1390"/>
    </location>
</feature>
<feature type="region of interest" description="Disordered" evidence="4">
    <location>
        <begin position="1"/>
        <end position="40"/>
    </location>
</feature>
<feature type="region of interest" description="Disordered" evidence="4">
    <location>
        <begin position="577"/>
        <end position="659"/>
    </location>
</feature>
<accession>A0A6A6TL34</accession>
<feature type="compositionally biased region" description="Basic and acidic residues" evidence="4">
    <location>
        <begin position="483"/>
        <end position="496"/>
    </location>
</feature>
<keyword evidence="9" id="KW-1185">Reference proteome</keyword>
<dbReference type="InterPro" id="IPR045126">
    <property type="entry name" value="TRAPPC10/Trs130"/>
</dbReference>
<dbReference type="GO" id="GO:1990071">
    <property type="term" value="C:TRAPPII protein complex"/>
    <property type="evidence" value="ECO:0007669"/>
    <property type="project" value="InterPro"/>
</dbReference>
<feature type="compositionally biased region" description="Polar residues" evidence="4">
    <location>
        <begin position="104"/>
        <end position="115"/>
    </location>
</feature>
<feature type="compositionally biased region" description="Low complexity" evidence="4">
    <location>
        <begin position="607"/>
        <end position="619"/>
    </location>
</feature>
<protein>
    <recommendedName>
        <fullName evidence="10">TMEM1 family protein-like protein</fullName>
    </recommendedName>
</protein>
<feature type="domain" description="TRAPPC10/Trs130 C-terminal" evidence="5">
    <location>
        <begin position="1393"/>
        <end position="1561"/>
    </location>
</feature>
<dbReference type="InterPro" id="IPR055505">
    <property type="entry name" value="DUF7077"/>
</dbReference>
<sequence length="1590" mass="175109">MSVAGNGAPGSGAPEHAARQKQPGTSVMDGSSSSKVTVEYHDPSGLFPLVQDQLTSRFPLRNLHWKSPNRPLRSIDSLHVDLVPSKDSVHISGVTSPGLAPPDNAQSLNASNRPSGSGEHIRPPSKERRHQIPGLRQTPYLKIYLLRCDDSDTYKSTSRKQLREWVKAHTPPSQSSSSASTQENHDAFEWLILHVVIPNTPAASQPRGSVNLSTATGEKEKSSATSRWTRGTTTILEKIRADFNVSSKNAPDRVAQVRLQKETIPPHMLPATSSVTSPPITESPQEQERAWNDLIIKFKSLILMSFDLRVSQYEEDIREKESQRSLPGWNFCTFFMLKEGLAKGFESVGLVEDALLGYDELSVGLDTVLRDQANEGSETQGGVILDHSKDLHQRAVEILKRSQKDDGGRKEPVPHIHDAKPINSRRKNYRDLILANDISIFDFRNYIFSRQMSLLLRLGNAHSARSDLASKLQPRPNAGHRSVSVDDVHPGAKPGDDSEDLLSLAELCSRALNFLTFAGRLLREDLLNGAKDNGLTFPVQLVDNLVRSWTYAAVQQVLEETATSSLPISRFLKDASTGSSEKMQPFGNHGKEQKSSFAEPKTMVHPSRSSSLNYGRSSSADSPYSHTPSTGHIVYDNGQYHERPSPGQEISATQGKTGAQELAGTRAQLLVVQRRLLEQVGKSLGWSIGWEAILATVSQSSDLTDVKLDDDDDDDDELDDETATNAKIVKTPSATVGLSAADIVNAVSSFDQFRQLYESLSDIIVKHYRAAGQENSAQSILGDLAALRYELGDFVAASMYFGKMTRTFAERRWNIVESTMLKMHAECLKKLNRTDEYVDTLLDLLAKSAANKKSFHVTSKKPASTPTRPSVNWLDDDQVDTAGVLSELVGFSTQLPKDKMVSMSHYFGDISVEPYVRHHDDKDGFQLRLQFRHLVDDELALDQARIRLVSASSAQAREIWLQNSDPVTLKKGLCRIWLVSNVNTNGPYMVDTILIGAKRIVFQHEPFEKPEATTPLGITTSVSAASLKAAKKGRILCFPRSEAFQAKAYLSHFIHIDKQRSIEIKCSSGWNDIRSAEIRLRSASAGLRLRTADAKTVTGDVDINKESKPNPGVVSIKDMSPETRAVFRIPYDLEMVLPELTVKVEIDYVTDKGRFQFHETFTIGIELPLDVNVHDHFKSEAVFSKFNIKTANHVPLEVLDVGLEGSEDYDVHSPRKTKGPIKVFPKQPVAVTYQVTRKAGDMAKRRQSRPGIGSLSLSVVYRCLDEDVLDRLRDLFAAAVEASPVHRLARLLIATFIDRMQHRVISHQFEKIALLGKMDLGGFDGMGWDECLESLPHVVRDDTREWLQGWHEANTTIHLPTPSTPSSDPQKAPAPGTATAPPSPNPPRHIIITVSVPETHIVHTASLSLSPSSTPSSTSSTPTPTHNFHPIATTSQPLRTTLTISHTRQWASPSSLMALAHIPTPDAPLDFIYSIDANPEVWLVAGQRRGQFVAREGEVYSVDVLLVPVKPGLALLPGVDVRVRVKDKEGKDGGGGGGGAEGQELNCETDLKSYGECVMVVPDVRSSTVGVGDMGMGQGRSVVWMESVGR</sequence>
<keyword evidence="3" id="KW-0333">Golgi apparatus</keyword>
<feature type="compositionally biased region" description="Polar residues" evidence="4">
    <location>
        <begin position="22"/>
        <end position="36"/>
    </location>
</feature>
<feature type="region of interest" description="Disordered" evidence="4">
    <location>
        <begin position="400"/>
        <end position="419"/>
    </location>
</feature>
<proteinExistence type="predicted"/>
<feature type="region of interest" description="Disordered" evidence="4">
    <location>
        <begin position="467"/>
        <end position="497"/>
    </location>
</feature>
<feature type="compositionally biased region" description="Low complexity" evidence="4">
    <location>
        <begin position="1369"/>
        <end position="1380"/>
    </location>
</feature>
<feature type="compositionally biased region" description="Polar residues" evidence="4">
    <location>
        <begin position="620"/>
        <end position="630"/>
    </location>
</feature>
<evidence type="ECO:0008006" key="10">
    <source>
        <dbReference type="Google" id="ProtNLM"/>
    </source>
</evidence>
<dbReference type="GO" id="GO:0034498">
    <property type="term" value="P:early endosome to Golgi transport"/>
    <property type="evidence" value="ECO:0007669"/>
    <property type="project" value="TreeGrafter"/>
</dbReference>
<dbReference type="Pfam" id="PF23036">
    <property type="entry name" value="TRAPPC10_1st"/>
    <property type="match status" value="2"/>
</dbReference>
<comment type="subcellular location">
    <subcellularLocation>
        <location evidence="1">Golgi apparatus</location>
    </subcellularLocation>
</comment>
<dbReference type="InterPro" id="IPR022233">
    <property type="entry name" value="TRAPPC10/Trs130_C"/>
</dbReference>
<evidence type="ECO:0000256" key="3">
    <source>
        <dbReference type="ARBA" id="ARBA00023034"/>
    </source>
</evidence>
<dbReference type="OrthoDB" id="10256906at2759"/>
<feature type="region of interest" description="Disordered" evidence="4">
    <location>
        <begin position="1406"/>
        <end position="1432"/>
    </location>
</feature>
<evidence type="ECO:0000259" key="6">
    <source>
        <dbReference type="Pfam" id="PF23036"/>
    </source>
</evidence>
<dbReference type="PANTHER" id="PTHR13251">
    <property type="entry name" value="EPILEPSY HOLOPROSENCEPHALY CANDIDATE 1/TMEM1"/>
    <property type="match status" value="1"/>
</dbReference>
<feature type="region of interest" description="Disordered" evidence="4">
    <location>
        <begin position="89"/>
        <end position="134"/>
    </location>
</feature>
<keyword evidence="2" id="KW-0813">Transport</keyword>
<dbReference type="PANTHER" id="PTHR13251:SF3">
    <property type="entry name" value="TRAFFICKING PROTEIN PARTICLE COMPLEX SUBUNIT 10"/>
    <property type="match status" value="1"/>
</dbReference>
<organism evidence="8 9">
    <name type="scientific">Lophiostoma macrostomum CBS 122681</name>
    <dbReference type="NCBI Taxonomy" id="1314788"/>
    <lineage>
        <taxon>Eukaryota</taxon>
        <taxon>Fungi</taxon>
        <taxon>Dikarya</taxon>
        <taxon>Ascomycota</taxon>
        <taxon>Pezizomycotina</taxon>
        <taxon>Dothideomycetes</taxon>
        <taxon>Pleosporomycetidae</taxon>
        <taxon>Pleosporales</taxon>
        <taxon>Lophiostomataceae</taxon>
        <taxon>Lophiostoma</taxon>
    </lineage>
</organism>
<feature type="domain" description="DUF7077" evidence="7">
    <location>
        <begin position="1042"/>
        <end position="1163"/>
    </location>
</feature>
<evidence type="ECO:0000313" key="8">
    <source>
        <dbReference type="EMBL" id="KAF2660166.1"/>
    </source>
</evidence>
<reference evidence="8" key="1">
    <citation type="journal article" date="2020" name="Stud. Mycol.">
        <title>101 Dothideomycetes genomes: a test case for predicting lifestyles and emergence of pathogens.</title>
        <authorList>
            <person name="Haridas S."/>
            <person name="Albert R."/>
            <person name="Binder M."/>
            <person name="Bloem J."/>
            <person name="Labutti K."/>
            <person name="Salamov A."/>
            <person name="Andreopoulos B."/>
            <person name="Baker S."/>
            <person name="Barry K."/>
            <person name="Bills G."/>
            <person name="Bluhm B."/>
            <person name="Cannon C."/>
            <person name="Castanera R."/>
            <person name="Culley D."/>
            <person name="Daum C."/>
            <person name="Ezra D."/>
            <person name="Gonzalez J."/>
            <person name="Henrissat B."/>
            <person name="Kuo A."/>
            <person name="Liang C."/>
            <person name="Lipzen A."/>
            <person name="Lutzoni F."/>
            <person name="Magnuson J."/>
            <person name="Mondo S."/>
            <person name="Nolan M."/>
            <person name="Ohm R."/>
            <person name="Pangilinan J."/>
            <person name="Park H.-J."/>
            <person name="Ramirez L."/>
            <person name="Alfaro M."/>
            <person name="Sun H."/>
            <person name="Tritt A."/>
            <person name="Yoshinaga Y."/>
            <person name="Zwiers L.-H."/>
            <person name="Turgeon B."/>
            <person name="Goodwin S."/>
            <person name="Spatafora J."/>
            <person name="Crous P."/>
            <person name="Grigoriev I."/>
        </authorList>
    </citation>
    <scope>NUCLEOTIDE SEQUENCE</scope>
    <source>
        <strain evidence="8">CBS 122681</strain>
    </source>
</reference>
<evidence type="ECO:0000256" key="1">
    <source>
        <dbReference type="ARBA" id="ARBA00004555"/>
    </source>
</evidence>
<dbReference type="Proteomes" id="UP000799324">
    <property type="component" value="Unassembled WGS sequence"/>
</dbReference>
<dbReference type="GO" id="GO:0005829">
    <property type="term" value="C:cytosol"/>
    <property type="evidence" value="ECO:0007669"/>
    <property type="project" value="GOC"/>
</dbReference>
<dbReference type="InterPro" id="IPR056913">
    <property type="entry name" value="TRAPPC10/Trs130_N"/>
</dbReference>
<feature type="compositionally biased region" description="Low complexity" evidence="4">
    <location>
        <begin position="1406"/>
        <end position="1425"/>
    </location>
</feature>
<feature type="domain" description="TRAPPC10/Trs130 N-terminal" evidence="6">
    <location>
        <begin position="130"/>
        <end position="258"/>
    </location>
</feature>
<evidence type="ECO:0000313" key="9">
    <source>
        <dbReference type="Proteomes" id="UP000799324"/>
    </source>
</evidence>
<dbReference type="GO" id="GO:0006891">
    <property type="term" value="P:intra-Golgi vesicle-mediated transport"/>
    <property type="evidence" value="ECO:0007669"/>
    <property type="project" value="TreeGrafter"/>
</dbReference>
<feature type="region of interest" description="Disordered" evidence="4">
    <location>
        <begin position="201"/>
        <end position="228"/>
    </location>
</feature>
<feature type="compositionally biased region" description="Polar residues" evidence="4">
    <location>
        <begin position="201"/>
        <end position="216"/>
    </location>
</feature>
<gene>
    <name evidence="8" type="ORF">K491DRAFT_621484</name>
</gene>
<evidence type="ECO:0000259" key="5">
    <source>
        <dbReference type="Pfam" id="PF12584"/>
    </source>
</evidence>
<dbReference type="Pfam" id="PF23274">
    <property type="entry name" value="DUF7077"/>
    <property type="match status" value="1"/>
</dbReference>
<name>A0A6A6TL34_9PLEO</name>
<evidence type="ECO:0000259" key="7">
    <source>
        <dbReference type="Pfam" id="PF23274"/>
    </source>
</evidence>
<evidence type="ECO:0000256" key="2">
    <source>
        <dbReference type="ARBA" id="ARBA00022448"/>
    </source>
</evidence>
<dbReference type="EMBL" id="MU004301">
    <property type="protein sequence ID" value="KAF2660166.1"/>
    <property type="molecule type" value="Genomic_DNA"/>
</dbReference>
<dbReference type="Pfam" id="PF24965">
    <property type="entry name" value="TRS130_4HB"/>
    <property type="match status" value="1"/>
</dbReference>
<evidence type="ECO:0000256" key="4">
    <source>
        <dbReference type="SAM" id="MobiDB-lite"/>
    </source>
</evidence>
<dbReference type="Pfam" id="PF12584">
    <property type="entry name" value="TRAPPC10"/>
    <property type="match status" value="1"/>
</dbReference>